<dbReference type="Pfam" id="PF12554">
    <property type="entry name" value="MOZART1"/>
    <property type="match status" value="1"/>
</dbReference>
<dbReference type="EMBL" id="BPWL01000006">
    <property type="protein sequence ID" value="GJJ11480.1"/>
    <property type="molecule type" value="Genomic_DNA"/>
</dbReference>
<evidence type="ECO:0000256" key="5">
    <source>
        <dbReference type="ARBA" id="ARBA00022490"/>
    </source>
</evidence>
<accession>A0AAV5AF06</accession>
<evidence type="ECO:0000256" key="2">
    <source>
        <dbReference type="ARBA" id="ARBA00004267"/>
    </source>
</evidence>
<comment type="similarity">
    <text evidence="3">Belongs to the MOZART1 family.</text>
</comment>
<dbReference type="PANTHER" id="PTHR28520:SF2">
    <property type="entry name" value="MITOTIC-SPINDLE ORGANIZING PROTEIN 1"/>
    <property type="match status" value="1"/>
</dbReference>
<keyword evidence="9" id="KW-1185">Reference proteome</keyword>
<evidence type="ECO:0000256" key="3">
    <source>
        <dbReference type="ARBA" id="ARBA00011015"/>
    </source>
</evidence>
<dbReference type="Proteomes" id="UP001050691">
    <property type="component" value="Unassembled WGS sequence"/>
</dbReference>
<dbReference type="GO" id="GO:0005819">
    <property type="term" value="C:spindle"/>
    <property type="evidence" value="ECO:0007669"/>
    <property type="project" value="TreeGrafter"/>
</dbReference>
<proteinExistence type="inferred from homology"/>
<dbReference type="GO" id="GO:0090307">
    <property type="term" value="P:mitotic spindle assembly"/>
    <property type="evidence" value="ECO:0007669"/>
    <property type="project" value="TreeGrafter"/>
</dbReference>
<dbReference type="GO" id="GO:0051415">
    <property type="term" value="P:microtubule nucleation by interphase microtubule organizing center"/>
    <property type="evidence" value="ECO:0007669"/>
    <property type="project" value="TreeGrafter"/>
</dbReference>
<dbReference type="InterPro" id="IPR022214">
    <property type="entry name" value="MZT1"/>
</dbReference>
<gene>
    <name evidence="8" type="ORF">Clacol_005713</name>
</gene>
<dbReference type="GO" id="GO:0000931">
    <property type="term" value="C:gamma-tubulin ring complex"/>
    <property type="evidence" value="ECO:0007669"/>
    <property type="project" value="InterPro"/>
</dbReference>
<dbReference type="GO" id="GO:0033566">
    <property type="term" value="P:gamma-tubulin complex localization"/>
    <property type="evidence" value="ECO:0007669"/>
    <property type="project" value="InterPro"/>
</dbReference>
<keyword evidence="5" id="KW-0963">Cytoplasm</keyword>
<dbReference type="GO" id="GO:0044732">
    <property type="term" value="C:mitotic spindle pole body"/>
    <property type="evidence" value="ECO:0007669"/>
    <property type="project" value="TreeGrafter"/>
</dbReference>
<comment type="function">
    <text evidence="1">Required for gamma-tubulin complex recruitment to the microtubule organizing center (MTOC).</text>
</comment>
<organism evidence="8 9">
    <name type="scientific">Clathrus columnatus</name>
    <dbReference type="NCBI Taxonomy" id="1419009"/>
    <lineage>
        <taxon>Eukaryota</taxon>
        <taxon>Fungi</taxon>
        <taxon>Dikarya</taxon>
        <taxon>Basidiomycota</taxon>
        <taxon>Agaricomycotina</taxon>
        <taxon>Agaricomycetes</taxon>
        <taxon>Phallomycetidae</taxon>
        <taxon>Phallales</taxon>
        <taxon>Clathraceae</taxon>
        <taxon>Clathrus</taxon>
    </lineage>
</organism>
<evidence type="ECO:0000256" key="6">
    <source>
        <dbReference type="ARBA" id="ARBA00023212"/>
    </source>
</evidence>
<evidence type="ECO:0000256" key="4">
    <source>
        <dbReference type="ARBA" id="ARBA00016992"/>
    </source>
</evidence>
<evidence type="ECO:0000256" key="7">
    <source>
        <dbReference type="ARBA" id="ARBA00029810"/>
    </source>
</evidence>
<evidence type="ECO:0000313" key="9">
    <source>
        <dbReference type="Proteomes" id="UP001050691"/>
    </source>
</evidence>
<evidence type="ECO:0000313" key="8">
    <source>
        <dbReference type="EMBL" id="GJJ11480.1"/>
    </source>
</evidence>
<sequence>MSSKESEKISEVQQTLDGKFVYDLSQLLNTQLDRETLATCVNLIEHGVNPEALAVNKLVHIIVG</sequence>
<dbReference type="GO" id="GO:0031021">
    <property type="term" value="C:interphase microtubule organizing center"/>
    <property type="evidence" value="ECO:0007669"/>
    <property type="project" value="TreeGrafter"/>
</dbReference>
<dbReference type="AlphaFoldDB" id="A0AAV5AF06"/>
<name>A0AAV5AF06_9AGAM</name>
<protein>
    <recommendedName>
        <fullName evidence="4">Mitotic-spindle organizing protein 1</fullName>
    </recommendedName>
    <alternativeName>
        <fullName evidence="7">Mitotic-spindle organizing protein associated with a ring of gamma-tubulin 1</fullName>
    </alternativeName>
</protein>
<comment type="subcellular location">
    <subcellularLocation>
        <location evidence="2">Cytoplasm</location>
        <location evidence="2">Cytoskeleton</location>
        <location evidence="2">Microtubule organizing center</location>
    </subcellularLocation>
</comment>
<comment type="caution">
    <text evidence="8">The sequence shown here is derived from an EMBL/GenBank/DDBJ whole genome shotgun (WGS) entry which is preliminary data.</text>
</comment>
<reference evidence="8" key="1">
    <citation type="submission" date="2021-10" db="EMBL/GenBank/DDBJ databases">
        <title>De novo Genome Assembly of Clathrus columnatus (Basidiomycota, Fungi) Using Illumina and Nanopore Sequence Data.</title>
        <authorList>
            <person name="Ogiso-Tanaka E."/>
            <person name="Itagaki H."/>
            <person name="Hosoya T."/>
            <person name="Hosaka K."/>
        </authorList>
    </citation>
    <scope>NUCLEOTIDE SEQUENCE</scope>
    <source>
        <strain evidence="8">MO-923</strain>
    </source>
</reference>
<keyword evidence="6" id="KW-0206">Cytoskeleton</keyword>
<dbReference type="PANTHER" id="PTHR28520">
    <property type="entry name" value="MITOTIC-SPINDLE ORGANIZING PROTEIN 1"/>
    <property type="match status" value="1"/>
</dbReference>
<evidence type="ECO:0000256" key="1">
    <source>
        <dbReference type="ARBA" id="ARBA00003060"/>
    </source>
</evidence>